<organism evidence="1">
    <name type="scientific">marine sediment metagenome</name>
    <dbReference type="NCBI Taxonomy" id="412755"/>
    <lineage>
        <taxon>unclassified sequences</taxon>
        <taxon>metagenomes</taxon>
        <taxon>ecological metagenomes</taxon>
    </lineage>
</organism>
<dbReference type="AlphaFoldDB" id="A0A0F8VY38"/>
<feature type="non-terminal residue" evidence="1">
    <location>
        <position position="65"/>
    </location>
</feature>
<gene>
    <name evidence="1" type="ORF">LCGC14_3136790</name>
</gene>
<evidence type="ECO:0000313" key="1">
    <source>
        <dbReference type="EMBL" id="KKK49267.1"/>
    </source>
</evidence>
<name>A0A0F8VY38_9ZZZZ</name>
<protein>
    <submittedName>
        <fullName evidence="1">Uncharacterized protein</fullName>
    </submittedName>
</protein>
<reference evidence="1" key="1">
    <citation type="journal article" date="2015" name="Nature">
        <title>Complex archaea that bridge the gap between prokaryotes and eukaryotes.</title>
        <authorList>
            <person name="Spang A."/>
            <person name="Saw J.H."/>
            <person name="Jorgensen S.L."/>
            <person name="Zaremba-Niedzwiedzka K."/>
            <person name="Martijn J."/>
            <person name="Lind A.E."/>
            <person name="van Eijk R."/>
            <person name="Schleper C."/>
            <person name="Guy L."/>
            <person name="Ettema T.J."/>
        </authorList>
    </citation>
    <scope>NUCLEOTIDE SEQUENCE</scope>
</reference>
<accession>A0A0F8VY38</accession>
<sequence length="65" mass="7982">MPYLRNPFPTINESINLRDYEIQINQVMEKFFNNFFRIYEILSIKKVMTNFWELVDCSKLFNPLD</sequence>
<comment type="caution">
    <text evidence="1">The sequence shown here is derived from an EMBL/GenBank/DDBJ whole genome shotgun (WGS) entry which is preliminary data.</text>
</comment>
<dbReference type="EMBL" id="LAZR01068637">
    <property type="protein sequence ID" value="KKK49267.1"/>
    <property type="molecule type" value="Genomic_DNA"/>
</dbReference>
<proteinExistence type="predicted"/>